<dbReference type="EMBL" id="SDIK01000056">
    <property type="protein sequence ID" value="TXJ60906.1"/>
    <property type="molecule type" value="Genomic_DNA"/>
</dbReference>
<name>A0A5C8GGF9_9BACT</name>
<protein>
    <submittedName>
        <fullName evidence="2">Uncharacterized protein</fullName>
    </submittedName>
</protein>
<keyword evidence="1" id="KW-0472">Membrane</keyword>
<accession>A0A5C8GGF9</accession>
<keyword evidence="3" id="KW-1185">Reference proteome</keyword>
<organism evidence="2 3">
    <name type="scientific">Prevotella brunnea</name>
    <dbReference type="NCBI Taxonomy" id="2508867"/>
    <lineage>
        <taxon>Bacteria</taxon>
        <taxon>Pseudomonadati</taxon>
        <taxon>Bacteroidota</taxon>
        <taxon>Bacteroidia</taxon>
        <taxon>Bacteroidales</taxon>
        <taxon>Prevotellaceae</taxon>
        <taxon>Prevotella</taxon>
    </lineage>
</organism>
<keyword evidence="1" id="KW-0812">Transmembrane</keyword>
<dbReference type="Proteomes" id="UP000321612">
    <property type="component" value="Unassembled WGS sequence"/>
</dbReference>
<gene>
    <name evidence="2" type="ORF">ETF27_08005</name>
</gene>
<comment type="caution">
    <text evidence="2">The sequence shown here is derived from an EMBL/GenBank/DDBJ whole genome shotgun (WGS) entry which is preliminary data.</text>
</comment>
<feature type="transmembrane region" description="Helical" evidence="1">
    <location>
        <begin position="39"/>
        <end position="58"/>
    </location>
</feature>
<evidence type="ECO:0000256" key="1">
    <source>
        <dbReference type="SAM" id="Phobius"/>
    </source>
</evidence>
<reference evidence="3" key="1">
    <citation type="submission" date="2019-05" db="EMBL/GenBank/DDBJ databases">
        <title>Prevotella brunnea sp. nov., isolated from a wound of a patient.</title>
        <authorList>
            <person name="Buhl M."/>
        </authorList>
    </citation>
    <scope>NUCLEOTIDE SEQUENCE [LARGE SCALE GENOMIC DNA]</scope>
    <source>
        <strain evidence="3">A2672</strain>
    </source>
</reference>
<keyword evidence="1" id="KW-1133">Transmembrane helix</keyword>
<evidence type="ECO:0000313" key="3">
    <source>
        <dbReference type="Proteomes" id="UP000321612"/>
    </source>
</evidence>
<sequence length="78" mass="9159">MSCHRRHMFFIHRFSNGTKVINKGHLELFSLPNVHYTEILLNVFISIVSSSLSIVYEIQIYYNSNTKPLILLNYASKR</sequence>
<evidence type="ECO:0000313" key="2">
    <source>
        <dbReference type="EMBL" id="TXJ60906.1"/>
    </source>
</evidence>
<dbReference type="AlphaFoldDB" id="A0A5C8GGF9"/>
<proteinExistence type="predicted"/>